<organism evidence="1 2">
    <name type="scientific">Pseudomonas cavernicola</name>
    <dbReference type="NCBI Taxonomy" id="2320866"/>
    <lineage>
        <taxon>Bacteria</taxon>
        <taxon>Pseudomonadati</taxon>
        <taxon>Pseudomonadota</taxon>
        <taxon>Gammaproteobacteria</taxon>
        <taxon>Pseudomonadales</taxon>
        <taxon>Pseudomonadaceae</taxon>
        <taxon>Pseudomonas</taxon>
    </lineage>
</organism>
<proteinExistence type="predicted"/>
<comment type="caution">
    <text evidence="1">The sequence shown here is derived from an EMBL/GenBank/DDBJ whole genome shotgun (WGS) entry which is preliminary data.</text>
</comment>
<dbReference type="SUPFAM" id="SSF55931">
    <property type="entry name" value="Glutamine synthetase/guanido kinase"/>
    <property type="match status" value="1"/>
</dbReference>
<dbReference type="RefSeq" id="WP_119954553.1">
    <property type="nucleotide sequence ID" value="NZ_QYUR01000002.1"/>
</dbReference>
<dbReference type="OrthoDB" id="9769628at2"/>
<keyword evidence="2" id="KW-1185">Reference proteome</keyword>
<dbReference type="EMBL" id="QYUR01000002">
    <property type="protein sequence ID" value="RJG14002.1"/>
    <property type="molecule type" value="Genomic_DNA"/>
</dbReference>
<dbReference type="PANTHER" id="PTHR36510:SF1">
    <property type="entry name" value="GLUTAMATE--CYSTEINE LIGASE 2-RELATED"/>
    <property type="match status" value="1"/>
</dbReference>
<dbReference type="AlphaFoldDB" id="A0A418XNE4"/>
<name>A0A418XNE4_9PSED</name>
<dbReference type="PANTHER" id="PTHR36510">
    <property type="entry name" value="GLUTAMATE--CYSTEINE LIGASE 2-RELATED"/>
    <property type="match status" value="1"/>
</dbReference>
<evidence type="ECO:0000313" key="2">
    <source>
        <dbReference type="Proteomes" id="UP000284021"/>
    </source>
</evidence>
<gene>
    <name evidence="1" type="ORF">D3879_12545</name>
</gene>
<dbReference type="InterPro" id="IPR014746">
    <property type="entry name" value="Gln_synth/guanido_kin_cat_dom"/>
</dbReference>
<protein>
    <submittedName>
        <fullName evidence="1">Uncharacterized protein</fullName>
    </submittedName>
</protein>
<evidence type="ECO:0000313" key="1">
    <source>
        <dbReference type="EMBL" id="RJG14002.1"/>
    </source>
</evidence>
<dbReference type="InterPro" id="IPR050141">
    <property type="entry name" value="GCL_type2/YbdK_subfam"/>
</dbReference>
<dbReference type="Proteomes" id="UP000284021">
    <property type="component" value="Unassembled WGS sequence"/>
</dbReference>
<dbReference type="InterPro" id="IPR006336">
    <property type="entry name" value="GCS2"/>
</dbReference>
<sequence length="138" mass="15491">MADVLCIAALFRAMVHHAVVTPDEGVKHNEMTRLLIEENRWRAKRFGTKASFLDQASRRNVPIEEWLDMAYATIGESAEALGDSHAFVQAKTILHDGSSADRQLRRYTDARNAGLSRQRSLIAVVDELMAVTRNGRIN</sequence>
<dbReference type="GO" id="GO:0016879">
    <property type="term" value="F:ligase activity, forming carbon-nitrogen bonds"/>
    <property type="evidence" value="ECO:0007669"/>
    <property type="project" value="TreeGrafter"/>
</dbReference>
<dbReference type="Gene3D" id="3.30.590.20">
    <property type="match status" value="1"/>
</dbReference>
<reference evidence="1 2" key="1">
    <citation type="submission" date="2018-09" db="EMBL/GenBank/DDBJ databases">
        <authorList>
            <person name="Zhu H."/>
        </authorList>
    </citation>
    <scope>NUCLEOTIDE SEQUENCE [LARGE SCALE GENOMIC DNA]</scope>
    <source>
        <strain evidence="1 2">K1S02-6</strain>
    </source>
</reference>
<dbReference type="Pfam" id="PF04107">
    <property type="entry name" value="GCS2"/>
    <property type="match status" value="1"/>
</dbReference>
<accession>A0A418XNE4</accession>